<dbReference type="Pfam" id="PF01231">
    <property type="entry name" value="IDO"/>
    <property type="match status" value="1"/>
</dbReference>
<feature type="non-terminal residue" evidence="10">
    <location>
        <position position="1"/>
    </location>
</feature>
<protein>
    <submittedName>
        <fullName evidence="10">I23O2 dioxygenase</fullName>
    </submittedName>
</protein>
<evidence type="ECO:0000256" key="3">
    <source>
        <dbReference type="ARBA" id="ARBA00022723"/>
    </source>
</evidence>
<feature type="binding site" description="proximal binding residue" evidence="9">
    <location>
        <position position="342"/>
    </location>
    <ligand>
        <name>heme b</name>
        <dbReference type="ChEBI" id="CHEBI:60344"/>
    </ligand>
    <ligandPart>
        <name>Fe</name>
        <dbReference type="ChEBI" id="CHEBI:18248"/>
    </ligandPart>
</feature>
<evidence type="ECO:0000256" key="2">
    <source>
        <dbReference type="ARBA" id="ARBA00022617"/>
    </source>
</evidence>
<evidence type="ECO:0000313" key="10">
    <source>
        <dbReference type="EMBL" id="NXX85056.1"/>
    </source>
</evidence>
<gene>
    <name evidence="10" type="primary">Ido2</name>
    <name evidence="10" type="ORF">UROIND_R02332</name>
</gene>
<reference evidence="10" key="1">
    <citation type="submission" date="2020-02" db="EMBL/GenBank/DDBJ databases">
        <title>Bird 10,000 Genomes (B10K) Project - Family phase.</title>
        <authorList>
            <person name="Zhang G."/>
        </authorList>
    </citation>
    <scope>NUCLEOTIDE SEQUENCE</scope>
    <source>
        <strain evidence="10">B10K-DU-030-59</strain>
    </source>
</reference>
<accession>A0A852L4U5</accession>
<dbReference type="GO" id="GO:0033754">
    <property type="term" value="F:indoleamine 2,3-dioxygenase activity"/>
    <property type="evidence" value="ECO:0007669"/>
    <property type="project" value="TreeGrafter"/>
</dbReference>
<dbReference type="GO" id="GO:0020037">
    <property type="term" value="F:heme binding"/>
    <property type="evidence" value="ECO:0007669"/>
    <property type="project" value="InterPro"/>
</dbReference>
<evidence type="ECO:0000256" key="9">
    <source>
        <dbReference type="PIRSR" id="PIRSR600898-1"/>
    </source>
</evidence>
<evidence type="ECO:0000256" key="6">
    <source>
        <dbReference type="ARBA" id="ARBA00023002"/>
    </source>
</evidence>
<dbReference type="InterPro" id="IPR000898">
    <property type="entry name" value="Indolamine_dOase"/>
</dbReference>
<keyword evidence="11" id="KW-1185">Reference proteome</keyword>
<keyword evidence="4" id="KW-0391">Immunity</keyword>
<dbReference type="Gene3D" id="1.20.58.480">
    <property type="match status" value="1"/>
</dbReference>
<dbReference type="GO" id="GO:0019441">
    <property type="term" value="P:L-tryptophan catabolic process to kynurenine"/>
    <property type="evidence" value="ECO:0007669"/>
    <property type="project" value="InterPro"/>
</dbReference>
<comment type="caution">
    <text evidence="10">The sequence shown here is derived from an EMBL/GenBank/DDBJ whole genome shotgun (WGS) entry which is preliminary data.</text>
</comment>
<proteinExistence type="inferred from homology"/>
<keyword evidence="2 9" id="KW-0349">Heme</keyword>
<comment type="similarity">
    <text evidence="1">Belongs to the indoleamine 2,3-dioxygenase family.</text>
</comment>
<sequence length="407" mass="44468">MEAADSTDETPLALELERFQLSEECGFLLPQPLTELPAPYGPWMEIAHHLPQLIESHQLRSRVQQMPQLSSGHLRGREELHLAHLVLSFITMGYLWQEGEEGTVKVLPRNLAVPFWEVSQALGLPPILSHADFVLANWKRKNPNGNLDTILSLPGGESLRGFILVTLLVEKAAVPGIKATLQALRAVQQADEEALHRALQQLVEAIGGMRKALERMHDYVDPAVFYSVIRIFLSGWKDNPAMPHGLIYEGVCERPLGFSGGSAAQSSVLHVFDELLGIQHSQDTSAFLLRMRGYMPPAHRAFVERVQRGPSLRQHVLGSGCGRLCGAFNRCVGALAEFRSYHITIVTKYISIAAAKAKAGGAEPGLGTGLSMGKPPAALEAKGTGGSHIFSFLKSIRDSTRRGMISA</sequence>
<dbReference type="AlphaFoldDB" id="A0A852L4U5"/>
<dbReference type="GO" id="GO:0002376">
    <property type="term" value="P:immune system process"/>
    <property type="evidence" value="ECO:0007669"/>
    <property type="project" value="UniProtKB-KW"/>
</dbReference>
<dbReference type="PANTHER" id="PTHR28657">
    <property type="entry name" value="INDOLEAMINE 2,3-DIOXYGENASE"/>
    <property type="match status" value="1"/>
</dbReference>
<evidence type="ECO:0000256" key="7">
    <source>
        <dbReference type="ARBA" id="ARBA00023004"/>
    </source>
</evidence>
<organism evidence="10 11">
    <name type="scientific">Urocolius indicus</name>
    <name type="common">Red-faced mousebird</name>
    <name type="synonym">Colius indicus</name>
    <dbReference type="NCBI Taxonomy" id="458196"/>
    <lineage>
        <taxon>Eukaryota</taxon>
        <taxon>Metazoa</taxon>
        <taxon>Chordata</taxon>
        <taxon>Craniata</taxon>
        <taxon>Vertebrata</taxon>
        <taxon>Euteleostomi</taxon>
        <taxon>Archelosauria</taxon>
        <taxon>Archosauria</taxon>
        <taxon>Dinosauria</taxon>
        <taxon>Saurischia</taxon>
        <taxon>Theropoda</taxon>
        <taxon>Coelurosauria</taxon>
        <taxon>Aves</taxon>
        <taxon>Neognathae</taxon>
        <taxon>Neoaves</taxon>
        <taxon>Telluraves</taxon>
        <taxon>Coraciimorphae</taxon>
        <taxon>Coliiformes</taxon>
        <taxon>Coliidae</taxon>
        <taxon>Urocolius</taxon>
    </lineage>
</organism>
<evidence type="ECO:0000256" key="8">
    <source>
        <dbReference type="ARBA" id="ARBA00023079"/>
    </source>
</evidence>
<dbReference type="SUPFAM" id="SSF140959">
    <property type="entry name" value="Indolic compounds 2,3-dioxygenase-like"/>
    <property type="match status" value="1"/>
</dbReference>
<evidence type="ECO:0000313" key="11">
    <source>
        <dbReference type="Proteomes" id="UP000654395"/>
    </source>
</evidence>
<feature type="non-terminal residue" evidence="10">
    <location>
        <position position="407"/>
    </location>
</feature>
<keyword evidence="8" id="KW-0823">Tryptophan catabolism</keyword>
<dbReference type="InterPro" id="IPR037217">
    <property type="entry name" value="Trp/Indoleamine_2_3_dOase-like"/>
</dbReference>
<evidence type="ECO:0000256" key="1">
    <source>
        <dbReference type="ARBA" id="ARBA00007119"/>
    </source>
</evidence>
<dbReference type="FunFam" id="1.20.58.480:FF:000003">
    <property type="entry name" value="Indoleamine 2,3-dioxygenase 1"/>
    <property type="match status" value="1"/>
</dbReference>
<dbReference type="GO" id="GO:0046872">
    <property type="term" value="F:metal ion binding"/>
    <property type="evidence" value="ECO:0007669"/>
    <property type="project" value="UniProtKB-KW"/>
</dbReference>
<dbReference type="PANTHER" id="PTHR28657:SF4">
    <property type="entry name" value="INDOLEAMINE 2,3-DIOXYGENASE 2"/>
    <property type="match status" value="1"/>
</dbReference>
<dbReference type="GO" id="GO:0005737">
    <property type="term" value="C:cytoplasm"/>
    <property type="evidence" value="ECO:0007669"/>
    <property type="project" value="TreeGrafter"/>
</dbReference>
<dbReference type="GO" id="GO:0034354">
    <property type="term" value="P:'de novo' NAD+ biosynthetic process from L-tryptophan"/>
    <property type="evidence" value="ECO:0007669"/>
    <property type="project" value="TreeGrafter"/>
</dbReference>
<keyword evidence="5 10" id="KW-0223">Dioxygenase</keyword>
<dbReference type="GO" id="GO:0004833">
    <property type="term" value="F:L-tryptophan 2,3-dioxygenase activity"/>
    <property type="evidence" value="ECO:0007669"/>
    <property type="project" value="TreeGrafter"/>
</dbReference>
<dbReference type="Proteomes" id="UP000654395">
    <property type="component" value="Unassembled WGS sequence"/>
</dbReference>
<evidence type="ECO:0000256" key="5">
    <source>
        <dbReference type="ARBA" id="ARBA00022964"/>
    </source>
</evidence>
<keyword evidence="3 9" id="KW-0479">Metal-binding</keyword>
<keyword evidence="7 9" id="KW-0408">Iron</keyword>
<dbReference type="OrthoDB" id="10262710at2759"/>
<keyword evidence="6" id="KW-0560">Oxidoreductase</keyword>
<dbReference type="EMBL" id="WBNH01010838">
    <property type="protein sequence ID" value="NXX85056.1"/>
    <property type="molecule type" value="Genomic_DNA"/>
</dbReference>
<evidence type="ECO:0000256" key="4">
    <source>
        <dbReference type="ARBA" id="ARBA00022859"/>
    </source>
</evidence>
<name>A0A852L4U5_UROIN</name>